<evidence type="ECO:0000256" key="1">
    <source>
        <dbReference type="ARBA" id="ARBA00004651"/>
    </source>
</evidence>
<keyword evidence="2" id="KW-1003">Cell membrane</keyword>
<dbReference type="InterPro" id="IPR019108">
    <property type="entry name" value="Caa3_assmbl_CtaG-rel"/>
</dbReference>
<dbReference type="Pfam" id="PF09678">
    <property type="entry name" value="Caa3_CtaG"/>
    <property type="match status" value="1"/>
</dbReference>
<feature type="transmembrane region" description="Helical" evidence="6">
    <location>
        <begin position="61"/>
        <end position="82"/>
    </location>
</feature>
<dbReference type="Proteomes" id="UP000307808">
    <property type="component" value="Unassembled WGS sequence"/>
</dbReference>
<evidence type="ECO:0000313" key="8">
    <source>
        <dbReference type="Proteomes" id="UP000307808"/>
    </source>
</evidence>
<reference evidence="7 8" key="1">
    <citation type="submission" date="2019-04" db="EMBL/GenBank/DDBJ databases">
        <authorList>
            <person name="Dong K."/>
        </authorList>
    </citation>
    <scope>NUCLEOTIDE SEQUENCE [LARGE SCALE GENOMIC DNA]</scope>
    <source>
        <strain evidence="8">dk3543</strain>
    </source>
</reference>
<comment type="caution">
    <text evidence="7">The sequence shown here is derived from an EMBL/GenBank/DDBJ whole genome shotgun (WGS) entry which is preliminary data.</text>
</comment>
<feature type="transmembrane region" description="Helical" evidence="6">
    <location>
        <begin position="209"/>
        <end position="229"/>
    </location>
</feature>
<keyword evidence="5 6" id="KW-0472">Membrane</keyword>
<keyword evidence="8" id="KW-1185">Reference proteome</keyword>
<evidence type="ECO:0000256" key="5">
    <source>
        <dbReference type="ARBA" id="ARBA00023136"/>
    </source>
</evidence>
<dbReference type="AlphaFoldDB" id="A0A4U2YW07"/>
<dbReference type="EMBL" id="SZPY01000001">
    <property type="protein sequence ID" value="TKI64942.1"/>
    <property type="molecule type" value="Genomic_DNA"/>
</dbReference>
<organism evidence="7 8">
    <name type="scientific">Nocardioides jishulii</name>
    <dbReference type="NCBI Taxonomy" id="2575440"/>
    <lineage>
        <taxon>Bacteria</taxon>
        <taxon>Bacillati</taxon>
        <taxon>Actinomycetota</taxon>
        <taxon>Actinomycetes</taxon>
        <taxon>Propionibacteriales</taxon>
        <taxon>Nocardioidaceae</taxon>
        <taxon>Nocardioides</taxon>
    </lineage>
</organism>
<feature type="transmembrane region" description="Helical" evidence="6">
    <location>
        <begin position="103"/>
        <end position="123"/>
    </location>
</feature>
<keyword evidence="3 6" id="KW-0812">Transmembrane</keyword>
<evidence type="ECO:0000256" key="3">
    <source>
        <dbReference type="ARBA" id="ARBA00022692"/>
    </source>
</evidence>
<proteinExistence type="predicted"/>
<evidence type="ECO:0000256" key="6">
    <source>
        <dbReference type="SAM" id="Phobius"/>
    </source>
</evidence>
<sequence>MVAAVGVAYVVLAARARHRQGWPPGRTPAFATGIALLALGLTPRFDAVAAQDFGGHAAQHLLIAMVAPLALVLGSPVTLLLRTLPHAAARRLGRLLNSPVAHVLTHPVTALVLSSGGLLVLYFTPLYRLSTEQTWVHVLVHLHLVLSGFLFAWVIAGLDPAPRRAGVRTRLVVLGVSIFVHACVSQLLYAGIWVQVDAPVAQLRAAGNLMYFGGDIAELALALVMLLAARPDRAERSGEVVHQRA</sequence>
<gene>
    <name evidence="7" type="ORF">FC770_05880</name>
</gene>
<evidence type="ECO:0000256" key="4">
    <source>
        <dbReference type="ARBA" id="ARBA00022989"/>
    </source>
</evidence>
<feature type="transmembrane region" description="Helical" evidence="6">
    <location>
        <begin position="170"/>
        <end position="189"/>
    </location>
</feature>
<protein>
    <submittedName>
        <fullName evidence="7">Cytochrome c oxidase assembly protein</fullName>
    </submittedName>
</protein>
<keyword evidence="4 6" id="KW-1133">Transmembrane helix</keyword>
<comment type="subcellular location">
    <subcellularLocation>
        <location evidence="1">Cell membrane</location>
        <topology evidence="1">Multi-pass membrane protein</topology>
    </subcellularLocation>
</comment>
<evidence type="ECO:0000313" key="7">
    <source>
        <dbReference type="EMBL" id="TKI64942.1"/>
    </source>
</evidence>
<accession>A0A4U2YW07</accession>
<feature type="transmembrane region" description="Helical" evidence="6">
    <location>
        <begin position="135"/>
        <end position="158"/>
    </location>
</feature>
<name>A0A4U2YW07_9ACTN</name>
<dbReference type="OrthoDB" id="5024156at2"/>
<evidence type="ECO:0000256" key="2">
    <source>
        <dbReference type="ARBA" id="ARBA00022475"/>
    </source>
</evidence>
<dbReference type="GO" id="GO:0005886">
    <property type="term" value="C:plasma membrane"/>
    <property type="evidence" value="ECO:0007669"/>
    <property type="project" value="UniProtKB-SubCell"/>
</dbReference>